<evidence type="ECO:0000256" key="2">
    <source>
        <dbReference type="ARBA" id="ARBA00004141"/>
    </source>
</evidence>
<evidence type="ECO:0000256" key="6">
    <source>
        <dbReference type="ARBA" id="ARBA00022723"/>
    </source>
</evidence>
<evidence type="ECO:0000256" key="10">
    <source>
        <dbReference type="ARBA" id="ARBA00023136"/>
    </source>
</evidence>
<dbReference type="PROSITE" id="PS50939">
    <property type="entry name" value="CYTOCHROME_B561"/>
    <property type="match status" value="1"/>
</dbReference>
<evidence type="ECO:0000256" key="4">
    <source>
        <dbReference type="ARBA" id="ARBA00022617"/>
    </source>
</evidence>
<feature type="domain" description="Cytochrome b561" evidence="12">
    <location>
        <begin position="1"/>
        <end position="120"/>
    </location>
</feature>
<comment type="subcellular location">
    <subcellularLocation>
        <location evidence="2">Membrane</location>
        <topology evidence="2">Multi-pass membrane protein</topology>
    </subcellularLocation>
</comment>
<keyword evidence="8 11" id="KW-1133">Transmembrane helix</keyword>
<keyword evidence="14" id="KW-1185">Reference proteome</keyword>
<name>A0ABQ9HPJ7_9NEOP</name>
<accession>A0ABQ9HPJ7</accession>
<dbReference type="Gene3D" id="1.20.120.1770">
    <property type="match status" value="1"/>
</dbReference>
<keyword evidence="7" id="KW-0249">Electron transport</keyword>
<evidence type="ECO:0000313" key="13">
    <source>
        <dbReference type="EMBL" id="KAJ8886279.1"/>
    </source>
</evidence>
<dbReference type="PANTHER" id="PTHR10106">
    <property type="entry name" value="CYTOCHROME B561-RELATED"/>
    <property type="match status" value="1"/>
</dbReference>
<protein>
    <recommendedName>
        <fullName evidence="12">Cytochrome b561 domain-containing protein</fullName>
    </recommendedName>
</protein>
<evidence type="ECO:0000256" key="5">
    <source>
        <dbReference type="ARBA" id="ARBA00022692"/>
    </source>
</evidence>
<organism evidence="13 14">
    <name type="scientific">Dryococelus australis</name>
    <dbReference type="NCBI Taxonomy" id="614101"/>
    <lineage>
        <taxon>Eukaryota</taxon>
        <taxon>Metazoa</taxon>
        <taxon>Ecdysozoa</taxon>
        <taxon>Arthropoda</taxon>
        <taxon>Hexapoda</taxon>
        <taxon>Insecta</taxon>
        <taxon>Pterygota</taxon>
        <taxon>Neoptera</taxon>
        <taxon>Polyneoptera</taxon>
        <taxon>Phasmatodea</taxon>
        <taxon>Verophasmatodea</taxon>
        <taxon>Anareolatae</taxon>
        <taxon>Phasmatidae</taxon>
        <taxon>Eurycanthinae</taxon>
        <taxon>Dryococelus</taxon>
    </lineage>
</organism>
<keyword evidence="6" id="KW-0479">Metal-binding</keyword>
<feature type="transmembrane region" description="Helical" evidence="11">
    <location>
        <begin position="57"/>
        <end position="78"/>
    </location>
</feature>
<evidence type="ECO:0000259" key="12">
    <source>
        <dbReference type="PROSITE" id="PS50939"/>
    </source>
</evidence>
<dbReference type="InterPro" id="IPR006593">
    <property type="entry name" value="Cyt_b561/ferric_Rdtase_TM"/>
</dbReference>
<comment type="caution">
    <text evidence="13">The sequence shown here is derived from an EMBL/GenBank/DDBJ whole genome shotgun (WGS) entry which is preliminary data.</text>
</comment>
<proteinExistence type="predicted"/>
<evidence type="ECO:0000256" key="7">
    <source>
        <dbReference type="ARBA" id="ARBA00022982"/>
    </source>
</evidence>
<gene>
    <name evidence="13" type="ORF">PR048_012488</name>
</gene>
<dbReference type="Proteomes" id="UP001159363">
    <property type="component" value="Chromosome X"/>
</dbReference>
<dbReference type="InterPro" id="IPR043205">
    <property type="entry name" value="CYB561/CYBRD1-like"/>
</dbReference>
<evidence type="ECO:0000256" key="9">
    <source>
        <dbReference type="ARBA" id="ARBA00023004"/>
    </source>
</evidence>
<evidence type="ECO:0000256" key="1">
    <source>
        <dbReference type="ARBA" id="ARBA00001970"/>
    </source>
</evidence>
<sequence length="120" mass="13321">MVYRAFRNGRKRRLKLTHMSIHLVGFLLTVIALQAVFDSHNLNNPPTPNLYTLHSWLGLISIIMFVAQLVSGFIAFLFPGLQAHIRAALLPIHTFFGVLGFVFAVGTALMGLTEKANFAV</sequence>
<keyword evidence="3" id="KW-0813">Transport</keyword>
<keyword evidence="9" id="KW-0408">Iron</keyword>
<dbReference type="EMBL" id="JARBHB010000004">
    <property type="protein sequence ID" value="KAJ8886279.1"/>
    <property type="molecule type" value="Genomic_DNA"/>
</dbReference>
<comment type="cofactor">
    <cofactor evidence="1">
        <name>heme b</name>
        <dbReference type="ChEBI" id="CHEBI:60344"/>
    </cofactor>
</comment>
<feature type="transmembrane region" description="Helical" evidence="11">
    <location>
        <begin position="20"/>
        <end position="37"/>
    </location>
</feature>
<evidence type="ECO:0000256" key="3">
    <source>
        <dbReference type="ARBA" id="ARBA00022448"/>
    </source>
</evidence>
<evidence type="ECO:0000313" key="14">
    <source>
        <dbReference type="Proteomes" id="UP001159363"/>
    </source>
</evidence>
<evidence type="ECO:0000256" key="11">
    <source>
        <dbReference type="SAM" id="Phobius"/>
    </source>
</evidence>
<feature type="transmembrane region" description="Helical" evidence="11">
    <location>
        <begin position="90"/>
        <end position="112"/>
    </location>
</feature>
<keyword evidence="5 11" id="KW-0812">Transmembrane</keyword>
<evidence type="ECO:0000256" key="8">
    <source>
        <dbReference type="ARBA" id="ARBA00022989"/>
    </source>
</evidence>
<keyword evidence="4" id="KW-0349">Heme</keyword>
<dbReference type="SMART" id="SM00665">
    <property type="entry name" value="B561"/>
    <property type="match status" value="1"/>
</dbReference>
<keyword evidence="10 11" id="KW-0472">Membrane</keyword>
<reference evidence="13 14" key="1">
    <citation type="submission" date="2023-02" db="EMBL/GenBank/DDBJ databases">
        <title>LHISI_Scaffold_Assembly.</title>
        <authorList>
            <person name="Stuart O.P."/>
            <person name="Cleave R."/>
            <person name="Magrath M.J.L."/>
            <person name="Mikheyev A.S."/>
        </authorList>
    </citation>
    <scope>NUCLEOTIDE SEQUENCE [LARGE SCALE GENOMIC DNA]</scope>
    <source>
        <strain evidence="13">Daus_M_001</strain>
        <tissue evidence="13">Leg muscle</tissue>
    </source>
</reference>
<dbReference type="Pfam" id="PF03188">
    <property type="entry name" value="Cytochrom_B561"/>
    <property type="match status" value="1"/>
</dbReference>
<dbReference type="PANTHER" id="PTHR10106:SF0">
    <property type="entry name" value="LD36721P"/>
    <property type="match status" value="1"/>
</dbReference>